<gene>
    <name evidence="2" type="ORF">Kalk_16170</name>
</gene>
<dbReference type="PANTHER" id="PTHR43283:SF7">
    <property type="entry name" value="BETA-LACTAMASE-RELATED DOMAIN-CONTAINING PROTEIN"/>
    <property type="match status" value="1"/>
</dbReference>
<dbReference type="RefSeq" id="WP_101895245.1">
    <property type="nucleotide sequence ID" value="NZ_CP022684.1"/>
</dbReference>
<reference evidence="3" key="1">
    <citation type="submission" date="2017-08" db="EMBL/GenBank/DDBJ databases">
        <title>Direct submision.</title>
        <authorList>
            <person name="Kim S.-J."/>
            <person name="Rhee S.-K."/>
        </authorList>
    </citation>
    <scope>NUCLEOTIDE SEQUENCE [LARGE SCALE GENOMIC DNA]</scope>
    <source>
        <strain evidence="3">GI5</strain>
    </source>
</reference>
<name>A0A2K9LNP4_9GAMM</name>
<dbReference type="Proteomes" id="UP000235116">
    <property type="component" value="Chromosome"/>
</dbReference>
<dbReference type="AlphaFoldDB" id="A0A2K9LNP4"/>
<dbReference type="PROSITE" id="PS51257">
    <property type="entry name" value="PROKAR_LIPOPROTEIN"/>
    <property type="match status" value="1"/>
</dbReference>
<dbReference type="PANTHER" id="PTHR43283">
    <property type="entry name" value="BETA-LACTAMASE-RELATED"/>
    <property type="match status" value="1"/>
</dbReference>
<dbReference type="InterPro" id="IPR001466">
    <property type="entry name" value="Beta-lactam-related"/>
</dbReference>
<accession>A0A2K9LNP4</accession>
<protein>
    <recommendedName>
        <fullName evidence="1">Beta-lactamase-related domain-containing protein</fullName>
    </recommendedName>
</protein>
<dbReference type="Gene3D" id="3.40.710.10">
    <property type="entry name" value="DD-peptidase/beta-lactamase superfamily"/>
    <property type="match status" value="2"/>
</dbReference>
<dbReference type="InterPro" id="IPR012338">
    <property type="entry name" value="Beta-lactam/transpept-like"/>
</dbReference>
<evidence type="ECO:0000313" key="2">
    <source>
        <dbReference type="EMBL" id="AUM13870.1"/>
    </source>
</evidence>
<dbReference type="Pfam" id="PF00144">
    <property type="entry name" value="Beta-lactamase"/>
    <property type="match status" value="1"/>
</dbReference>
<sequence>MMGKSGIALLLVWGLAGCDNTKDLPLLGRYVAKNVCASVWLEGYDDAAAIQYVTNIATLIQPSWNVRLDERGRVAVNNFWFPWLAPKYAAPTSSQPLSDCRNDYGTVLPSAELAAPLEPGSSLVTDLTPGSALQGYLDAMITVGAPEHTTALLVLKGNRVIAEAYRDGLGPDAPLKGFSMSKSFANLLVGRLVDSGAVAVSDAMLLPGWELDQRAAISWDHSLRMSSGLQWHEAALGENNDQGQMFYNSVDPSGYAATKPYSVEPNTRFNYSSGDFMNLATALVQHEGWFDPGWDLGGAFALEYSPDGQYPLLGEGVYLTTRGWAEMATLYMNAGRLGDAQILSPEWVAYTLASSATNSDYGAGIWLNRSQNLFPDLPADTFAFAGSYDRFVVALPAHDVVVVRVGFSAQPGDFDMQRFVLNLLELVPN</sequence>
<evidence type="ECO:0000259" key="1">
    <source>
        <dbReference type="Pfam" id="PF00144"/>
    </source>
</evidence>
<feature type="domain" description="Beta-lactamase-related" evidence="1">
    <location>
        <begin position="150"/>
        <end position="285"/>
    </location>
</feature>
<dbReference type="EMBL" id="CP022684">
    <property type="protein sequence ID" value="AUM13870.1"/>
    <property type="molecule type" value="Genomic_DNA"/>
</dbReference>
<dbReference type="OrthoDB" id="9814204at2"/>
<keyword evidence="3" id="KW-1185">Reference proteome</keyword>
<dbReference type="KEGG" id="kak:Kalk_16170"/>
<proteinExistence type="predicted"/>
<dbReference type="SUPFAM" id="SSF56601">
    <property type="entry name" value="beta-lactamase/transpeptidase-like"/>
    <property type="match status" value="1"/>
</dbReference>
<dbReference type="InterPro" id="IPR050789">
    <property type="entry name" value="Diverse_Enzym_Activities"/>
</dbReference>
<organism evidence="2 3">
    <name type="scientific">Ketobacter alkanivorans</name>
    <dbReference type="NCBI Taxonomy" id="1917421"/>
    <lineage>
        <taxon>Bacteria</taxon>
        <taxon>Pseudomonadati</taxon>
        <taxon>Pseudomonadota</taxon>
        <taxon>Gammaproteobacteria</taxon>
        <taxon>Pseudomonadales</taxon>
        <taxon>Ketobacteraceae</taxon>
        <taxon>Ketobacter</taxon>
    </lineage>
</organism>
<evidence type="ECO:0000313" key="3">
    <source>
        <dbReference type="Proteomes" id="UP000235116"/>
    </source>
</evidence>